<feature type="domain" description="HAMP" evidence="6">
    <location>
        <begin position="211"/>
        <end position="265"/>
    </location>
</feature>
<sequence length="542" mass="59296">MKTLKAKIRLALIFVAGLAVVVFSSFSYIDAKRIILESIDARLLTAAQGYRYVVDDHFHDNIVPRTQADLKAKHAAAVKLTEYSKAIKLPYVYSFVMLDNKPVYLISSLSDEELTKPDSEHYLLPYDVATDGLMNALTQNKIGFAEYSDPYGDFRSIYLPFKNQQGQTIVAVADIDLGYVTATLRTALFKSIGIGIVLMLIASAIAIWLSNLVVQPLEALLKTMQVLSSGEADLTARLDDSRADETGAIAKAFNHFISEIQRIMSVVKQESTQLSQGVQRIEQVAQQLSKDSRQQADLAASSAATIEEVTVSIAHIADSSEVVQNTVTHAGQEAEHSASAMNQMRQDTQNISQQLNALGNVMQNLDQQSQKITHITNTIKEIANQTNLLALNAAIEAARAGEQGRGFAVVADEVRTLAERTAAATIEIDAMLGAVSTDTHVAVEQVQSAHKVSNNNLQQADTVFQQLNVVHGEMQTVVAQIVEISNATREQSIATEQMALVAEKMNQQVVQTDSALEHTSQTLRELSQMAQALQNVVNRFKL</sequence>
<comment type="similarity">
    <text evidence="2">Belongs to the methyl-accepting chemotaxis (MCP) protein family.</text>
</comment>
<dbReference type="PANTHER" id="PTHR32089:SF112">
    <property type="entry name" value="LYSOZYME-LIKE PROTEIN-RELATED"/>
    <property type="match status" value="1"/>
</dbReference>
<name>A0ABS2CEV3_9NEIS</name>
<keyword evidence="8" id="KW-1185">Reference proteome</keyword>
<keyword evidence="1 3" id="KW-0807">Transducer</keyword>
<dbReference type="SMART" id="SM00304">
    <property type="entry name" value="HAMP"/>
    <property type="match status" value="1"/>
</dbReference>
<organism evidence="7 8">
    <name type="scientific">Deefgea chitinilytica</name>
    <dbReference type="NCBI Taxonomy" id="570276"/>
    <lineage>
        <taxon>Bacteria</taxon>
        <taxon>Pseudomonadati</taxon>
        <taxon>Pseudomonadota</taxon>
        <taxon>Betaproteobacteria</taxon>
        <taxon>Neisseriales</taxon>
        <taxon>Chitinibacteraceae</taxon>
        <taxon>Deefgea</taxon>
    </lineage>
</organism>
<dbReference type="Proteomes" id="UP001195660">
    <property type="component" value="Unassembled WGS sequence"/>
</dbReference>
<gene>
    <name evidence="7" type="ORF">GM173_14030</name>
</gene>
<evidence type="ECO:0000313" key="7">
    <source>
        <dbReference type="EMBL" id="MBM5572688.1"/>
    </source>
</evidence>
<dbReference type="Gene3D" id="1.10.287.950">
    <property type="entry name" value="Methyl-accepting chemotaxis protein"/>
    <property type="match status" value="1"/>
</dbReference>
<proteinExistence type="inferred from homology"/>
<dbReference type="CDD" id="cd11386">
    <property type="entry name" value="MCP_signal"/>
    <property type="match status" value="1"/>
</dbReference>
<dbReference type="CDD" id="cd06225">
    <property type="entry name" value="HAMP"/>
    <property type="match status" value="1"/>
</dbReference>
<evidence type="ECO:0000256" key="1">
    <source>
        <dbReference type="ARBA" id="ARBA00023224"/>
    </source>
</evidence>
<dbReference type="Pfam" id="PF00672">
    <property type="entry name" value="HAMP"/>
    <property type="match status" value="1"/>
</dbReference>
<keyword evidence="4" id="KW-0472">Membrane</keyword>
<reference evidence="7 8" key="1">
    <citation type="submission" date="2019-11" db="EMBL/GenBank/DDBJ databases">
        <title>Novel Deefgea species.</title>
        <authorList>
            <person name="Han J.-H."/>
        </authorList>
    </citation>
    <scope>NUCLEOTIDE SEQUENCE [LARGE SCALE GENOMIC DNA]</scope>
    <source>
        <strain evidence="7 8">LMG 24817</strain>
    </source>
</reference>
<dbReference type="EMBL" id="WOFE01000009">
    <property type="protein sequence ID" value="MBM5572688.1"/>
    <property type="molecule type" value="Genomic_DNA"/>
</dbReference>
<dbReference type="InterPro" id="IPR003660">
    <property type="entry name" value="HAMP_dom"/>
</dbReference>
<dbReference type="InterPro" id="IPR004089">
    <property type="entry name" value="MCPsignal_dom"/>
</dbReference>
<dbReference type="RefSeq" id="WP_203572016.1">
    <property type="nucleotide sequence ID" value="NZ_WOFE01000009.1"/>
</dbReference>
<dbReference type="PROSITE" id="PS50885">
    <property type="entry name" value="HAMP"/>
    <property type="match status" value="1"/>
</dbReference>
<dbReference type="SUPFAM" id="SSF58104">
    <property type="entry name" value="Methyl-accepting chemotaxis protein (MCP) signaling domain"/>
    <property type="match status" value="1"/>
</dbReference>
<feature type="transmembrane region" description="Helical" evidence="4">
    <location>
        <begin position="192"/>
        <end position="214"/>
    </location>
</feature>
<protein>
    <submittedName>
        <fullName evidence="7">HAMP domain-containing protein</fullName>
    </submittedName>
</protein>
<dbReference type="PANTHER" id="PTHR32089">
    <property type="entry name" value="METHYL-ACCEPTING CHEMOTAXIS PROTEIN MCPB"/>
    <property type="match status" value="1"/>
</dbReference>
<evidence type="ECO:0000259" key="6">
    <source>
        <dbReference type="PROSITE" id="PS50885"/>
    </source>
</evidence>
<keyword evidence="4" id="KW-0812">Transmembrane</keyword>
<evidence type="ECO:0000313" key="8">
    <source>
        <dbReference type="Proteomes" id="UP001195660"/>
    </source>
</evidence>
<dbReference type="PROSITE" id="PS50111">
    <property type="entry name" value="CHEMOTAXIS_TRANSDUC_2"/>
    <property type="match status" value="1"/>
</dbReference>
<comment type="caution">
    <text evidence="7">The sequence shown here is derived from an EMBL/GenBank/DDBJ whole genome shotgun (WGS) entry which is preliminary data.</text>
</comment>
<dbReference type="Pfam" id="PF00015">
    <property type="entry name" value="MCPsignal"/>
    <property type="match status" value="1"/>
</dbReference>
<evidence type="ECO:0000256" key="2">
    <source>
        <dbReference type="ARBA" id="ARBA00029447"/>
    </source>
</evidence>
<dbReference type="SMART" id="SM00283">
    <property type="entry name" value="MA"/>
    <property type="match status" value="1"/>
</dbReference>
<evidence type="ECO:0000259" key="5">
    <source>
        <dbReference type="PROSITE" id="PS50111"/>
    </source>
</evidence>
<keyword evidence="4" id="KW-1133">Transmembrane helix</keyword>
<accession>A0ABS2CEV3</accession>
<evidence type="ECO:0000256" key="3">
    <source>
        <dbReference type="PROSITE-ProRule" id="PRU00284"/>
    </source>
</evidence>
<feature type="domain" description="Methyl-accepting transducer" evidence="5">
    <location>
        <begin position="270"/>
        <end position="506"/>
    </location>
</feature>
<evidence type="ECO:0000256" key="4">
    <source>
        <dbReference type="SAM" id="Phobius"/>
    </source>
</evidence>